<evidence type="ECO:0000313" key="3">
    <source>
        <dbReference type="Proteomes" id="UP001596447"/>
    </source>
</evidence>
<protein>
    <submittedName>
        <fullName evidence="2">Uncharacterized protein</fullName>
    </submittedName>
</protein>
<dbReference type="RefSeq" id="WP_279529972.1">
    <property type="nucleotide sequence ID" value="NZ_CP122312.1"/>
</dbReference>
<sequence length="65" mass="7278">MDTGRTVYRLTQLYVSGLCLAGVFTLGWLFVPRVRESIQVAGLWFGLAGFGFLIAVTFLLLHTQR</sequence>
<evidence type="ECO:0000256" key="1">
    <source>
        <dbReference type="SAM" id="Phobius"/>
    </source>
</evidence>
<accession>A0ABD5Z4F9</accession>
<dbReference type="Proteomes" id="UP001596447">
    <property type="component" value="Unassembled WGS sequence"/>
</dbReference>
<gene>
    <name evidence="2" type="ORF">ACFQJ9_11645</name>
</gene>
<dbReference type="EMBL" id="JBHTAR010000011">
    <property type="protein sequence ID" value="MFC7200053.1"/>
    <property type="molecule type" value="Genomic_DNA"/>
</dbReference>
<keyword evidence="1" id="KW-0472">Membrane</keyword>
<keyword evidence="1" id="KW-0812">Transmembrane</keyword>
<feature type="transmembrane region" description="Helical" evidence="1">
    <location>
        <begin position="12"/>
        <end position="31"/>
    </location>
</feature>
<comment type="caution">
    <text evidence="2">The sequence shown here is derived from an EMBL/GenBank/DDBJ whole genome shotgun (WGS) entry which is preliminary data.</text>
</comment>
<reference evidence="2 3" key="1">
    <citation type="journal article" date="2019" name="Int. J. Syst. Evol. Microbiol.">
        <title>The Global Catalogue of Microorganisms (GCM) 10K type strain sequencing project: providing services to taxonomists for standard genome sequencing and annotation.</title>
        <authorList>
            <consortium name="The Broad Institute Genomics Platform"/>
            <consortium name="The Broad Institute Genome Sequencing Center for Infectious Disease"/>
            <person name="Wu L."/>
            <person name="Ma J."/>
        </authorList>
    </citation>
    <scope>NUCLEOTIDE SEQUENCE [LARGE SCALE GENOMIC DNA]</scope>
    <source>
        <strain evidence="2 3">XZGYJ-43</strain>
    </source>
</reference>
<keyword evidence="1" id="KW-1133">Transmembrane helix</keyword>
<name>A0ABD5Z4F9_9EURY</name>
<proteinExistence type="predicted"/>
<evidence type="ECO:0000313" key="2">
    <source>
        <dbReference type="EMBL" id="MFC7200053.1"/>
    </source>
</evidence>
<feature type="transmembrane region" description="Helical" evidence="1">
    <location>
        <begin position="43"/>
        <end position="61"/>
    </location>
</feature>
<dbReference type="AlphaFoldDB" id="A0ABD5Z4F9"/>
<organism evidence="2 3">
    <name type="scientific">Halospeciosus flavus</name>
    <dbReference type="NCBI Taxonomy" id="3032283"/>
    <lineage>
        <taxon>Archaea</taxon>
        <taxon>Methanobacteriati</taxon>
        <taxon>Methanobacteriota</taxon>
        <taxon>Stenosarchaea group</taxon>
        <taxon>Halobacteria</taxon>
        <taxon>Halobacteriales</taxon>
        <taxon>Halobacteriaceae</taxon>
        <taxon>Halospeciosus</taxon>
    </lineage>
</organism>
<keyword evidence="3" id="KW-1185">Reference proteome</keyword>